<sequence>MRQKKPILYYPEGTTGAKEIFSTFEKLEIRPYSINQIKDLSLNEPEILIANTRLKINRECILSFPSVKIFATVSSGTDHVDFNILKKSGRIF</sequence>
<evidence type="ECO:0000313" key="3">
    <source>
        <dbReference type="Proteomes" id="UP000012249"/>
    </source>
</evidence>
<reference evidence="2 3" key="1">
    <citation type="submission" date="2013-02" db="EMBL/GenBank/DDBJ databases">
        <authorList>
            <person name="Harkins D.M."/>
            <person name="Durkin A.S."/>
            <person name="Brinkac L.M."/>
            <person name="Haft D.H."/>
            <person name="Selengut J.D."/>
            <person name="Sanka R."/>
            <person name="DePew J."/>
            <person name="Purushe J."/>
            <person name="Haake D.A."/>
            <person name="Matsunaga J."/>
            <person name="Vinetz J.M."/>
            <person name="Sutton G.G."/>
            <person name="Nierman W.C."/>
            <person name="Fouts D.E."/>
        </authorList>
    </citation>
    <scope>NUCLEOTIDE SEQUENCE [LARGE SCALE GENOMIC DNA]</scope>
    <source>
        <strain evidence="2 3">Ecochallenge</strain>
    </source>
</reference>
<proteinExistence type="predicted"/>
<dbReference type="SUPFAM" id="SSF52283">
    <property type="entry name" value="Formate/glycerate dehydrogenase catalytic domain-like"/>
    <property type="match status" value="1"/>
</dbReference>
<name>N1UAR2_9LEPT</name>
<organism evidence="2 3">
    <name type="scientific">Leptospira weilii str. Ecochallenge</name>
    <dbReference type="NCBI Taxonomy" id="1049986"/>
    <lineage>
        <taxon>Bacteria</taxon>
        <taxon>Pseudomonadati</taxon>
        <taxon>Spirochaetota</taxon>
        <taxon>Spirochaetia</taxon>
        <taxon>Leptospirales</taxon>
        <taxon>Leptospiraceae</taxon>
        <taxon>Leptospira</taxon>
    </lineage>
</organism>
<evidence type="ECO:0000313" key="2">
    <source>
        <dbReference type="EMBL" id="EMY13165.1"/>
    </source>
</evidence>
<dbReference type="Pfam" id="PF00389">
    <property type="entry name" value="2-Hacid_dh"/>
    <property type="match status" value="1"/>
</dbReference>
<dbReference type="AlphaFoldDB" id="N1UAR2"/>
<accession>N1UAR2</accession>
<evidence type="ECO:0000259" key="1">
    <source>
        <dbReference type="Pfam" id="PF00389"/>
    </source>
</evidence>
<protein>
    <submittedName>
        <fullName evidence="2">D-isomer specific 2-hydroxyacid dehydrogenase, catalytic domain protein</fullName>
    </submittedName>
</protein>
<dbReference type="EMBL" id="AHMI02000251">
    <property type="protein sequence ID" value="EMY13165.1"/>
    <property type="molecule type" value="Genomic_DNA"/>
</dbReference>
<dbReference type="GO" id="GO:0051287">
    <property type="term" value="F:NAD binding"/>
    <property type="evidence" value="ECO:0007669"/>
    <property type="project" value="InterPro"/>
</dbReference>
<dbReference type="Gene3D" id="3.40.50.720">
    <property type="entry name" value="NAD(P)-binding Rossmann-like Domain"/>
    <property type="match status" value="1"/>
</dbReference>
<gene>
    <name evidence="2" type="ORF">LEP1GSC043_1801</name>
</gene>
<dbReference type="Proteomes" id="UP000012249">
    <property type="component" value="Unassembled WGS sequence"/>
</dbReference>
<dbReference type="GO" id="GO:0016616">
    <property type="term" value="F:oxidoreductase activity, acting on the CH-OH group of donors, NAD or NADP as acceptor"/>
    <property type="evidence" value="ECO:0007669"/>
    <property type="project" value="InterPro"/>
</dbReference>
<dbReference type="InterPro" id="IPR006139">
    <property type="entry name" value="D-isomer_2_OHA_DH_cat_dom"/>
</dbReference>
<feature type="domain" description="D-isomer specific 2-hydroxyacid dehydrogenase catalytic" evidence="1">
    <location>
        <begin position="42"/>
        <end position="89"/>
    </location>
</feature>
<comment type="caution">
    <text evidence="2">The sequence shown here is derived from an EMBL/GenBank/DDBJ whole genome shotgun (WGS) entry which is preliminary data.</text>
</comment>